<comment type="caution">
    <text evidence="2">The sequence shown here is derived from an EMBL/GenBank/DDBJ whole genome shotgun (WGS) entry which is preliminary data.</text>
</comment>
<dbReference type="InterPro" id="IPR036866">
    <property type="entry name" value="RibonucZ/Hydroxyglut_hydro"/>
</dbReference>
<dbReference type="Pfam" id="PF07521">
    <property type="entry name" value="RMMBL"/>
    <property type="match status" value="1"/>
</dbReference>
<evidence type="ECO:0000313" key="2">
    <source>
        <dbReference type="EMBL" id="HIX07692.1"/>
    </source>
</evidence>
<organism evidence="2 3">
    <name type="scientific">Candidatus Borkfalkia faecipullorum</name>
    <dbReference type="NCBI Taxonomy" id="2838510"/>
    <lineage>
        <taxon>Bacteria</taxon>
        <taxon>Bacillati</taxon>
        <taxon>Bacillota</taxon>
        <taxon>Clostridia</taxon>
        <taxon>Christensenellales</taxon>
        <taxon>Christensenellaceae</taxon>
        <taxon>Candidatus Borkfalkia</taxon>
    </lineage>
</organism>
<dbReference type="SMART" id="SM00849">
    <property type="entry name" value="Lactamase_B"/>
    <property type="match status" value="1"/>
</dbReference>
<dbReference type="Gene3D" id="3.60.15.10">
    <property type="entry name" value="Ribonuclease Z/Hydroxyacylglutathione hydrolase-like"/>
    <property type="match status" value="1"/>
</dbReference>
<gene>
    <name evidence="2" type="ORF">H9741_04415</name>
</gene>
<protein>
    <recommendedName>
        <fullName evidence="1">Metallo-beta-lactamase domain-containing protein</fullName>
    </recommendedName>
</protein>
<dbReference type="GO" id="GO:0004521">
    <property type="term" value="F:RNA endonuclease activity"/>
    <property type="evidence" value="ECO:0007669"/>
    <property type="project" value="TreeGrafter"/>
</dbReference>
<reference evidence="2" key="1">
    <citation type="journal article" date="2021" name="PeerJ">
        <title>Extensive microbial diversity within the chicken gut microbiome revealed by metagenomics and culture.</title>
        <authorList>
            <person name="Gilroy R."/>
            <person name="Ravi A."/>
            <person name="Getino M."/>
            <person name="Pursley I."/>
            <person name="Horton D.L."/>
            <person name="Alikhan N.F."/>
            <person name="Baker D."/>
            <person name="Gharbi K."/>
            <person name="Hall N."/>
            <person name="Watson M."/>
            <person name="Adriaenssens E.M."/>
            <person name="Foster-Nyarko E."/>
            <person name="Jarju S."/>
            <person name="Secka A."/>
            <person name="Antonio M."/>
            <person name="Oren A."/>
            <person name="Chaudhuri R.R."/>
            <person name="La Ragione R."/>
            <person name="Hildebrand F."/>
            <person name="Pallen M.J."/>
        </authorList>
    </citation>
    <scope>NUCLEOTIDE SEQUENCE</scope>
    <source>
        <strain evidence="2">811</strain>
    </source>
</reference>
<dbReference type="PANTHER" id="PTHR11203:SF37">
    <property type="entry name" value="INTEGRATOR COMPLEX SUBUNIT 11"/>
    <property type="match status" value="1"/>
</dbReference>
<dbReference type="SUPFAM" id="SSF56281">
    <property type="entry name" value="Metallo-hydrolase/oxidoreductase"/>
    <property type="match status" value="1"/>
</dbReference>
<dbReference type="InterPro" id="IPR001279">
    <property type="entry name" value="Metallo-B-lactamas"/>
</dbReference>
<sequence length="626" mass="70661">MVFFDLESADGVLYKLEAAKIEGGRIKRSFCVFTDCGTSGRVREPAEGCGQKMGGVSEGEAAAQFLEFLRECGAVGQQQTAPGGIKYLPIDCAGFGVCRELQKVLFRYGVRVTFSQNAFRGDLYIYAKTYCSHLPIKSFRFAALCKHFGINSTGLQGICLLAEALQGERDRKPDAEQCKILQKKLLIEAEKTNFLPKMTDRVSADLARLFLFDVGIFCDTIIGLYENTKRGNNAADDWRRVLSGVERQVMEGEGGSLFAKSLPESLQRVYPPVLTCRILDGEGRVGANLIEIAYKGNKILLECGTELETTEYGERVRKRIFQNRYDACLVTHYHADHAALLDRMQAKTAAYIGPIAKKILQATTGKLYKNVREYSGKFFVGEICVTPFLCDHSDLDSYMLLFEAGGKRILYTGDFRAHGRKSFEKLLFSLPEVDILICEHTNADGKKQWSEKTLEEKFAENMEGEQDVYVLTSATNLDRIVTVYKACLRTRRIMIVDRTQAKILDTVGGSIPHPRSHHNIKVLGEKGCTFADLALMQTPYTMLVRSSMGKEMEFLLETRKEAQCIYSMWKGYLEKADMKKFMEIFQKRNVQIKVLHTSGHADGMAIRKLRDRTKPKKTRYVHGEKR</sequence>
<evidence type="ECO:0000259" key="1">
    <source>
        <dbReference type="SMART" id="SM00849"/>
    </source>
</evidence>
<feature type="domain" description="Metallo-beta-lactamase" evidence="1">
    <location>
        <begin position="286"/>
        <end position="440"/>
    </location>
</feature>
<accession>A0A9D2AGA2</accession>
<reference evidence="2" key="2">
    <citation type="submission" date="2021-04" db="EMBL/GenBank/DDBJ databases">
        <authorList>
            <person name="Gilroy R."/>
        </authorList>
    </citation>
    <scope>NUCLEOTIDE SEQUENCE</scope>
    <source>
        <strain evidence="2">811</strain>
    </source>
</reference>
<evidence type="ECO:0000313" key="3">
    <source>
        <dbReference type="Proteomes" id="UP000824204"/>
    </source>
</evidence>
<name>A0A9D2AGA2_9FIRM</name>
<dbReference type="PANTHER" id="PTHR11203">
    <property type="entry name" value="CLEAVAGE AND POLYADENYLATION SPECIFICITY FACTOR FAMILY MEMBER"/>
    <property type="match status" value="1"/>
</dbReference>
<dbReference type="Proteomes" id="UP000824204">
    <property type="component" value="Unassembled WGS sequence"/>
</dbReference>
<dbReference type="EMBL" id="DXFX01000055">
    <property type="protein sequence ID" value="HIX07692.1"/>
    <property type="molecule type" value="Genomic_DNA"/>
</dbReference>
<proteinExistence type="predicted"/>
<dbReference type="Pfam" id="PF00753">
    <property type="entry name" value="Lactamase_B"/>
    <property type="match status" value="1"/>
</dbReference>
<dbReference type="InterPro" id="IPR050698">
    <property type="entry name" value="MBL"/>
</dbReference>
<dbReference type="AlphaFoldDB" id="A0A9D2AGA2"/>
<dbReference type="InterPro" id="IPR011108">
    <property type="entry name" value="RMMBL"/>
</dbReference>